<organism evidence="3 4">
    <name type="scientific">Dentiscutata erythropus</name>
    <dbReference type="NCBI Taxonomy" id="1348616"/>
    <lineage>
        <taxon>Eukaryota</taxon>
        <taxon>Fungi</taxon>
        <taxon>Fungi incertae sedis</taxon>
        <taxon>Mucoromycota</taxon>
        <taxon>Glomeromycotina</taxon>
        <taxon>Glomeromycetes</taxon>
        <taxon>Diversisporales</taxon>
        <taxon>Gigasporaceae</taxon>
        <taxon>Dentiscutata</taxon>
    </lineage>
</organism>
<evidence type="ECO:0000313" key="3">
    <source>
        <dbReference type="EMBL" id="CAG8724868.1"/>
    </source>
</evidence>
<dbReference type="AlphaFoldDB" id="A0A9N9I7C2"/>
<dbReference type="SUPFAM" id="SSF56112">
    <property type="entry name" value="Protein kinase-like (PK-like)"/>
    <property type="match status" value="1"/>
</dbReference>
<dbReference type="PROSITE" id="PS50011">
    <property type="entry name" value="PROTEIN_KINASE_DOM"/>
    <property type="match status" value="1"/>
</dbReference>
<keyword evidence="1" id="KW-0547">Nucleotide-binding</keyword>
<dbReference type="GO" id="GO:0004672">
    <property type="term" value="F:protein kinase activity"/>
    <property type="evidence" value="ECO:0007669"/>
    <property type="project" value="InterPro"/>
</dbReference>
<feature type="non-terminal residue" evidence="3">
    <location>
        <position position="74"/>
    </location>
</feature>
<dbReference type="PROSITE" id="PS00107">
    <property type="entry name" value="PROTEIN_KINASE_ATP"/>
    <property type="match status" value="1"/>
</dbReference>
<dbReference type="Gene3D" id="3.30.200.20">
    <property type="entry name" value="Phosphorylase Kinase, domain 1"/>
    <property type="match status" value="1"/>
</dbReference>
<accession>A0A9N9I7C2</accession>
<gene>
    <name evidence="3" type="ORF">DERYTH_LOCUS14626</name>
</gene>
<evidence type="ECO:0000256" key="1">
    <source>
        <dbReference type="PROSITE-ProRule" id="PRU10141"/>
    </source>
</evidence>
<protein>
    <submittedName>
        <fullName evidence="3">25884_t:CDS:1</fullName>
    </submittedName>
</protein>
<dbReference type="Proteomes" id="UP000789405">
    <property type="component" value="Unassembled WGS sequence"/>
</dbReference>
<dbReference type="EMBL" id="CAJVPY010011166">
    <property type="protein sequence ID" value="CAG8724868.1"/>
    <property type="molecule type" value="Genomic_DNA"/>
</dbReference>
<evidence type="ECO:0000313" key="4">
    <source>
        <dbReference type="Proteomes" id="UP000789405"/>
    </source>
</evidence>
<dbReference type="GO" id="GO:0005524">
    <property type="term" value="F:ATP binding"/>
    <property type="evidence" value="ECO:0007669"/>
    <property type="project" value="UniProtKB-UniRule"/>
</dbReference>
<dbReference type="InterPro" id="IPR017441">
    <property type="entry name" value="Protein_kinase_ATP_BS"/>
</dbReference>
<comment type="caution">
    <text evidence="3">The sequence shown here is derived from an EMBL/GenBank/DDBJ whole genome shotgun (WGS) entry which is preliminary data.</text>
</comment>
<proteinExistence type="predicted"/>
<dbReference type="InterPro" id="IPR011009">
    <property type="entry name" value="Kinase-like_dom_sf"/>
</dbReference>
<feature type="binding site" evidence="1">
    <location>
        <position position="55"/>
    </location>
    <ligand>
        <name>ATP</name>
        <dbReference type="ChEBI" id="CHEBI:30616"/>
    </ligand>
</feature>
<dbReference type="OrthoDB" id="2407143at2759"/>
<feature type="domain" description="Protein kinase" evidence="2">
    <location>
        <begin position="28"/>
        <end position="74"/>
    </location>
</feature>
<dbReference type="InterPro" id="IPR000719">
    <property type="entry name" value="Prot_kinase_dom"/>
</dbReference>
<keyword evidence="1" id="KW-0067">ATP-binding</keyword>
<keyword evidence="4" id="KW-1185">Reference proteome</keyword>
<sequence>MEASPEFSERLEAYLKSQTIKRFDYSQFRDVKRIGEGGYAVVYSAAFNGQTYALKSLNNNLKFERKEFKQFKHE</sequence>
<reference evidence="3" key="1">
    <citation type="submission" date="2021-06" db="EMBL/GenBank/DDBJ databases">
        <authorList>
            <person name="Kallberg Y."/>
            <person name="Tangrot J."/>
            <person name="Rosling A."/>
        </authorList>
    </citation>
    <scope>NUCLEOTIDE SEQUENCE</scope>
    <source>
        <strain evidence="3">MA453B</strain>
    </source>
</reference>
<name>A0A9N9I7C2_9GLOM</name>
<evidence type="ECO:0000259" key="2">
    <source>
        <dbReference type="PROSITE" id="PS50011"/>
    </source>
</evidence>